<evidence type="ECO:0000313" key="3">
    <source>
        <dbReference type="Proteomes" id="UP000316225"/>
    </source>
</evidence>
<dbReference type="InterPro" id="IPR003587">
    <property type="entry name" value="Hint_dom_N"/>
</dbReference>
<sequence>MPDTNVNLMWLGNRALLDSTPNSNITQTQANAIRNWTAQGSDQLEAVSLRGNYYETSDVNGPHFRTTYLATSSAPASQFTYTSPSTGQVVSGIRIQTFLQANYSITVHDGAGNATVVKQTGVLIQMSNGDLFFRPSTSTLNAWDNIDRISEVTIDSVSVLTSHVATMGFKASIFDLTVVCFTRGTLIDTPDGPRPVEDLRIGDLVLTLDRGAQPIRWIGSRKLDIELACVPRLRPVRIRADALGAGVPKSDLLVSPQHRVLLRSRIAARMFGAAEVLVAAKSLLGLDGIEVADDLPEVEYFHFTFDQHEIVVANGAEAESLFPGPEALKAVSPAARRELAEIFVDLANQSPEPAREIVKGARLRKLADRHASNARALVDQPAMA</sequence>
<dbReference type="InterPro" id="IPR028992">
    <property type="entry name" value="Hedgehog/Intein_dom"/>
</dbReference>
<dbReference type="Proteomes" id="UP000316225">
    <property type="component" value="Unassembled WGS sequence"/>
</dbReference>
<dbReference type="InterPro" id="IPR036844">
    <property type="entry name" value="Hint_dom_sf"/>
</dbReference>
<dbReference type="RefSeq" id="WP_145397754.1">
    <property type="nucleotide sequence ID" value="NZ_VLKU01000005.1"/>
</dbReference>
<dbReference type="SUPFAM" id="SSF51294">
    <property type="entry name" value="Hedgehog/intein (Hint) domain"/>
    <property type="match status" value="1"/>
</dbReference>
<reference evidence="2 3" key="1">
    <citation type="journal article" date="2015" name="Stand. Genomic Sci.">
        <title>Genomic Encyclopedia of Bacterial and Archaeal Type Strains, Phase III: the genomes of soil and plant-associated and newly described type strains.</title>
        <authorList>
            <person name="Whitman W.B."/>
            <person name="Woyke T."/>
            <person name="Klenk H.P."/>
            <person name="Zhou Y."/>
            <person name="Lilburn T.G."/>
            <person name="Beck B.J."/>
            <person name="De Vos P."/>
            <person name="Vandamme P."/>
            <person name="Eisen J.A."/>
            <person name="Garrity G."/>
            <person name="Hugenholtz P."/>
            <person name="Kyrpides N.C."/>
        </authorList>
    </citation>
    <scope>NUCLEOTIDE SEQUENCE [LARGE SCALE GENOMIC DNA]</scope>
    <source>
        <strain evidence="2 3">CGMCC 1.5364</strain>
    </source>
</reference>
<accession>A0A562NQV2</accession>
<dbReference type="Pfam" id="PF13403">
    <property type="entry name" value="Hint_2"/>
    <property type="match status" value="1"/>
</dbReference>
<feature type="domain" description="Hint" evidence="1">
    <location>
        <begin position="178"/>
        <end position="293"/>
    </location>
</feature>
<proteinExistence type="predicted"/>
<dbReference type="Gene3D" id="2.170.16.10">
    <property type="entry name" value="Hedgehog/Intein (Hint) domain"/>
    <property type="match status" value="1"/>
</dbReference>
<dbReference type="OrthoDB" id="6305173at2"/>
<protein>
    <submittedName>
        <fullName evidence="2">Hint domain-containing protein</fullName>
    </submittedName>
</protein>
<organism evidence="2 3">
    <name type="scientific">Paracoccus sulfuroxidans</name>
    <dbReference type="NCBI Taxonomy" id="384678"/>
    <lineage>
        <taxon>Bacteria</taxon>
        <taxon>Pseudomonadati</taxon>
        <taxon>Pseudomonadota</taxon>
        <taxon>Alphaproteobacteria</taxon>
        <taxon>Rhodobacterales</taxon>
        <taxon>Paracoccaceae</taxon>
        <taxon>Paracoccus</taxon>
    </lineage>
</organism>
<dbReference type="AlphaFoldDB" id="A0A562NQV2"/>
<dbReference type="EMBL" id="VLKU01000005">
    <property type="protein sequence ID" value="TWI34421.1"/>
    <property type="molecule type" value="Genomic_DNA"/>
</dbReference>
<evidence type="ECO:0000259" key="1">
    <source>
        <dbReference type="SMART" id="SM00306"/>
    </source>
</evidence>
<gene>
    <name evidence="2" type="ORF">IQ24_01939</name>
</gene>
<keyword evidence="3" id="KW-1185">Reference proteome</keyword>
<evidence type="ECO:0000313" key="2">
    <source>
        <dbReference type="EMBL" id="TWI34421.1"/>
    </source>
</evidence>
<dbReference type="SMART" id="SM00306">
    <property type="entry name" value="HintN"/>
    <property type="match status" value="1"/>
</dbReference>
<name>A0A562NQV2_9RHOB</name>
<comment type="caution">
    <text evidence="2">The sequence shown here is derived from an EMBL/GenBank/DDBJ whole genome shotgun (WGS) entry which is preliminary data.</text>
</comment>